<sequence length="144" mass="15538">MTNVSPPPLLTERIVAQRLSARSIGASPLESPDLLAVIMGEPGRTCACTPRSLLVPAGGVSTLDPSQRVSAKELQARDRQWQRQRNKKPTQQTVKPRTSLGSTFSEATLRDDEGAPLPSGTKTKKKGLLSMFGRKDDKETNANG</sequence>
<protein>
    <submittedName>
        <fullName evidence="2">Uncharacterized protein</fullName>
    </submittedName>
</protein>
<evidence type="ECO:0000256" key="1">
    <source>
        <dbReference type="SAM" id="MobiDB-lite"/>
    </source>
</evidence>
<accession>R9P6Y6</accession>
<feature type="region of interest" description="Disordered" evidence="1">
    <location>
        <begin position="58"/>
        <end position="144"/>
    </location>
</feature>
<dbReference type="EMBL" id="DF238778">
    <property type="protein sequence ID" value="GAC93825.1"/>
    <property type="molecule type" value="Genomic_DNA"/>
</dbReference>
<dbReference type="OrthoDB" id="2556292at2759"/>
<dbReference type="eggNOG" id="ENOG502TJFZ">
    <property type="taxonomic scope" value="Eukaryota"/>
</dbReference>
<dbReference type="RefSeq" id="XP_012187412.1">
    <property type="nucleotide sequence ID" value="XM_012332022.1"/>
</dbReference>
<reference evidence="3" key="1">
    <citation type="journal article" date="2013" name="Genome Announc.">
        <title>Draft genome sequence of the basidiomycetous yeast-like fungus Pseudozyma hubeiensis SY62, which produces an abundant amount of the biosurfactant mannosylerythritol lipids.</title>
        <authorList>
            <person name="Konishi M."/>
            <person name="Hatada Y."/>
            <person name="Horiuchi J."/>
        </authorList>
    </citation>
    <scope>NUCLEOTIDE SEQUENCE [LARGE SCALE GENOMIC DNA]</scope>
    <source>
        <strain evidence="3">SY62</strain>
    </source>
</reference>
<dbReference type="HOGENOM" id="CLU_150186_0_0_1"/>
<keyword evidence="3" id="KW-1185">Reference proteome</keyword>
<feature type="compositionally biased region" description="Basic and acidic residues" evidence="1">
    <location>
        <begin position="133"/>
        <end position="144"/>
    </location>
</feature>
<proteinExistence type="predicted"/>
<dbReference type="GeneID" id="24106691"/>
<feature type="compositionally biased region" description="Polar residues" evidence="1">
    <location>
        <begin position="89"/>
        <end position="106"/>
    </location>
</feature>
<dbReference type="Proteomes" id="UP000014071">
    <property type="component" value="Unassembled WGS sequence"/>
</dbReference>
<dbReference type="AlphaFoldDB" id="R9P6Y6"/>
<name>R9P6Y6_PSEHS</name>
<evidence type="ECO:0000313" key="3">
    <source>
        <dbReference type="Proteomes" id="UP000014071"/>
    </source>
</evidence>
<organism evidence="2 3">
    <name type="scientific">Pseudozyma hubeiensis (strain SY62)</name>
    <name type="common">Yeast</name>
    <dbReference type="NCBI Taxonomy" id="1305764"/>
    <lineage>
        <taxon>Eukaryota</taxon>
        <taxon>Fungi</taxon>
        <taxon>Dikarya</taxon>
        <taxon>Basidiomycota</taxon>
        <taxon>Ustilaginomycotina</taxon>
        <taxon>Ustilaginomycetes</taxon>
        <taxon>Ustilaginales</taxon>
        <taxon>Ustilaginaceae</taxon>
        <taxon>Pseudozyma</taxon>
    </lineage>
</organism>
<gene>
    <name evidence="2" type="ORF">PHSY_001390</name>
</gene>
<feature type="compositionally biased region" description="Basic and acidic residues" evidence="1">
    <location>
        <begin position="70"/>
        <end position="81"/>
    </location>
</feature>
<evidence type="ECO:0000313" key="2">
    <source>
        <dbReference type="EMBL" id="GAC93825.1"/>
    </source>
</evidence>